<dbReference type="EMBL" id="BMAO01018901">
    <property type="protein sequence ID" value="GFR27043.1"/>
    <property type="molecule type" value="Genomic_DNA"/>
</dbReference>
<dbReference type="Proteomes" id="UP000887116">
    <property type="component" value="Unassembled WGS sequence"/>
</dbReference>
<reference evidence="1" key="1">
    <citation type="submission" date="2020-07" db="EMBL/GenBank/DDBJ databases">
        <title>Multicomponent nature underlies the extraordinary mechanical properties of spider dragline silk.</title>
        <authorList>
            <person name="Kono N."/>
            <person name="Nakamura H."/>
            <person name="Mori M."/>
            <person name="Yoshida Y."/>
            <person name="Ohtoshi R."/>
            <person name="Malay A.D."/>
            <person name="Moran D.A.P."/>
            <person name="Tomita M."/>
            <person name="Numata K."/>
            <person name="Arakawa K."/>
        </authorList>
    </citation>
    <scope>NUCLEOTIDE SEQUENCE</scope>
</reference>
<proteinExistence type="predicted"/>
<gene>
    <name evidence="1" type="ORF">TNCT_173521</name>
</gene>
<evidence type="ECO:0000313" key="2">
    <source>
        <dbReference type="Proteomes" id="UP000887116"/>
    </source>
</evidence>
<keyword evidence="2" id="KW-1185">Reference proteome</keyword>
<comment type="caution">
    <text evidence="1">The sequence shown here is derived from an EMBL/GenBank/DDBJ whole genome shotgun (WGS) entry which is preliminary data.</text>
</comment>
<accession>A0A8X6HNR9</accession>
<dbReference type="AlphaFoldDB" id="A0A8X6HNR9"/>
<evidence type="ECO:0000313" key="1">
    <source>
        <dbReference type="EMBL" id="GFR27043.1"/>
    </source>
</evidence>
<sequence>MSRVTDQLTHKMTEKLSFKVSNLKLLVQLYFISYLAQKNQNKSDNANARKVRFRTGIRVHCKAFDPTSTKRRQSCSREKTCSVCNTSSVTHSLIRHYRVLL</sequence>
<organism evidence="1 2">
    <name type="scientific">Trichonephila clavata</name>
    <name type="common">Joro spider</name>
    <name type="synonym">Nephila clavata</name>
    <dbReference type="NCBI Taxonomy" id="2740835"/>
    <lineage>
        <taxon>Eukaryota</taxon>
        <taxon>Metazoa</taxon>
        <taxon>Ecdysozoa</taxon>
        <taxon>Arthropoda</taxon>
        <taxon>Chelicerata</taxon>
        <taxon>Arachnida</taxon>
        <taxon>Araneae</taxon>
        <taxon>Araneomorphae</taxon>
        <taxon>Entelegynae</taxon>
        <taxon>Araneoidea</taxon>
        <taxon>Nephilidae</taxon>
        <taxon>Trichonephila</taxon>
    </lineage>
</organism>
<protein>
    <submittedName>
        <fullName evidence="1">Uncharacterized protein</fullName>
    </submittedName>
</protein>
<name>A0A8X6HNR9_TRICU</name>